<dbReference type="PANTHER" id="PTHR45625:SF4">
    <property type="entry name" value="PEPTIDYLPROLYL ISOMERASE DOMAIN AND WD REPEAT-CONTAINING PROTEIN 1"/>
    <property type="match status" value="1"/>
</dbReference>
<comment type="function">
    <text evidence="1 5">PPIases accelerate the folding of proteins. It catalyzes the cis-trans isomerization of proline imidic peptide bonds in oligopeptides.</text>
</comment>
<comment type="similarity">
    <text evidence="2 5">Belongs to the cyclophilin-type PPIase family.</text>
</comment>
<evidence type="ECO:0000256" key="3">
    <source>
        <dbReference type="ARBA" id="ARBA00023110"/>
    </source>
</evidence>
<accession>A0A2M6WTU1</accession>
<reference evidence="8" key="1">
    <citation type="submission" date="2017-09" db="EMBL/GenBank/DDBJ databases">
        <title>Depth-based differentiation of microbial function through sediment-hosted aquifers and enrichment of novel symbionts in the deep terrestrial subsurface.</title>
        <authorList>
            <person name="Probst A.J."/>
            <person name="Ladd B."/>
            <person name="Jarett J.K."/>
            <person name="Geller-Mcgrath D.E."/>
            <person name="Sieber C.M.K."/>
            <person name="Emerson J.B."/>
            <person name="Anantharaman K."/>
            <person name="Thomas B.C."/>
            <person name="Malmstrom R."/>
            <person name="Stieglmeier M."/>
            <person name="Klingl A."/>
            <person name="Woyke T."/>
            <person name="Ryan C.M."/>
            <person name="Banfield J.F."/>
        </authorList>
    </citation>
    <scope>NUCLEOTIDE SEQUENCE [LARGE SCALE GENOMIC DNA]</scope>
</reference>
<organism evidence="7 8">
    <name type="scientific">Candidatus Falkowbacteria bacterium CG10_big_fil_rev_8_21_14_0_10_37_14</name>
    <dbReference type="NCBI Taxonomy" id="1974561"/>
    <lineage>
        <taxon>Bacteria</taxon>
        <taxon>Candidatus Falkowiibacteriota</taxon>
    </lineage>
</organism>
<feature type="domain" description="PPIase cyclophilin-type" evidence="6">
    <location>
        <begin position="19"/>
        <end position="176"/>
    </location>
</feature>
<keyword evidence="4 5" id="KW-0413">Isomerase</keyword>
<keyword evidence="3 5" id="KW-0697">Rotamase</keyword>
<dbReference type="Proteomes" id="UP000228533">
    <property type="component" value="Unassembled WGS sequence"/>
</dbReference>
<dbReference type="Pfam" id="PF00160">
    <property type="entry name" value="Pro_isomerase"/>
    <property type="match status" value="1"/>
</dbReference>
<dbReference type="PROSITE" id="PS00170">
    <property type="entry name" value="CSA_PPIASE_1"/>
    <property type="match status" value="1"/>
</dbReference>
<evidence type="ECO:0000259" key="6">
    <source>
        <dbReference type="PROSITE" id="PS50072"/>
    </source>
</evidence>
<dbReference type="GO" id="GO:0006457">
    <property type="term" value="P:protein folding"/>
    <property type="evidence" value="ECO:0007669"/>
    <property type="project" value="InterPro"/>
</dbReference>
<dbReference type="InterPro" id="IPR024936">
    <property type="entry name" value="Cyclophilin-type_PPIase"/>
</dbReference>
<dbReference type="InterPro" id="IPR020892">
    <property type="entry name" value="Cyclophilin-type_PPIase_CS"/>
</dbReference>
<protein>
    <recommendedName>
        <fullName evidence="5">Peptidyl-prolyl cis-trans isomerase</fullName>
        <shortName evidence="5">PPIase</shortName>
        <ecNumber evidence="5">5.2.1.8</ecNumber>
    </recommendedName>
</protein>
<evidence type="ECO:0000256" key="5">
    <source>
        <dbReference type="RuleBase" id="RU363019"/>
    </source>
</evidence>
<dbReference type="Gene3D" id="2.40.100.10">
    <property type="entry name" value="Cyclophilin-like"/>
    <property type="match status" value="1"/>
</dbReference>
<dbReference type="CDD" id="cd00317">
    <property type="entry name" value="cyclophilin"/>
    <property type="match status" value="1"/>
</dbReference>
<dbReference type="PIRSF" id="PIRSF001467">
    <property type="entry name" value="Peptidylpro_ismrse"/>
    <property type="match status" value="1"/>
</dbReference>
<proteinExistence type="inferred from homology"/>
<dbReference type="AlphaFoldDB" id="A0A2M6WTU1"/>
<name>A0A2M6WTU1_9BACT</name>
<dbReference type="PROSITE" id="PS50072">
    <property type="entry name" value="CSA_PPIASE_2"/>
    <property type="match status" value="1"/>
</dbReference>
<evidence type="ECO:0000256" key="1">
    <source>
        <dbReference type="ARBA" id="ARBA00002388"/>
    </source>
</evidence>
<dbReference type="InterPro" id="IPR044666">
    <property type="entry name" value="Cyclophilin_A-like"/>
</dbReference>
<gene>
    <name evidence="7" type="ORF">COT94_01645</name>
</gene>
<dbReference type="EC" id="5.2.1.8" evidence="5"/>
<comment type="catalytic activity">
    <reaction evidence="5">
        <text>[protein]-peptidylproline (omega=180) = [protein]-peptidylproline (omega=0)</text>
        <dbReference type="Rhea" id="RHEA:16237"/>
        <dbReference type="Rhea" id="RHEA-COMP:10747"/>
        <dbReference type="Rhea" id="RHEA-COMP:10748"/>
        <dbReference type="ChEBI" id="CHEBI:83833"/>
        <dbReference type="ChEBI" id="CHEBI:83834"/>
        <dbReference type="EC" id="5.2.1.8"/>
    </reaction>
</comment>
<evidence type="ECO:0000256" key="2">
    <source>
        <dbReference type="ARBA" id="ARBA00007365"/>
    </source>
</evidence>
<dbReference type="EMBL" id="PFAM01000011">
    <property type="protein sequence ID" value="PIT96209.1"/>
    <property type="molecule type" value="Genomic_DNA"/>
</dbReference>
<dbReference type="GO" id="GO:0003755">
    <property type="term" value="F:peptidyl-prolyl cis-trans isomerase activity"/>
    <property type="evidence" value="ECO:0007669"/>
    <property type="project" value="UniProtKB-UniRule"/>
</dbReference>
<evidence type="ECO:0000313" key="8">
    <source>
        <dbReference type="Proteomes" id="UP000228533"/>
    </source>
</evidence>
<evidence type="ECO:0000313" key="7">
    <source>
        <dbReference type="EMBL" id="PIT96209.1"/>
    </source>
</evidence>
<sequence>MFAGNQEIAISTDGDLTKRYTGAILKTNFGDIKVVFYGEDSPKTVANFIKLSLIKFYDGSKFHRVIPDFMIQGGDPNSKDSDFSNDGIGGPGYKFEDEINTRALVEGSLAMANAGPNTNGSQFFIVTAKSTPWLDGKHTNFGQVTEGLEVIKKIEALPVDQNDHPIQDAIITGVELVK</sequence>
<dbReference type="InterPro" id="IPR002130">
    <property type="entry name" value="Cyclophilin-type_PPIase_dom"/>
</dbReference>
<dbReference type="SUPFAM" id="SSF50891">
    <property type="entry name" value="Cyclophilin-like"/>
    <property type="match status" value="1"/>
</dbReference>
<dbReference type="PANTHER" id="PTHR45625">
    <property type="entry name" value="PEPTIDYL-PROLYL CIS-TRANS ISOMERASE-RELATED"/>
    <property type="match status" value="1"/>
</dbReference>
<dbReference type="InterPro" id="IPR029000">
    <property type="entry name" value="Cyclophilin-like_dom_sf"/>
</dbReference>
<evidence type="ECO:0000256" key="4">
    <source>
        <dbReference type="ARBA" id="ARBA00023235"/>
    </source>
</evidence>
<comment type="caution">
    <text evidence="7">The sequence shown here is derived from an EMBL/GenBank/DDBJ whole genome shotgun (WGS) entry which is preliminary data.</text>
</comment>
<dbReference type="PRINTS" id="PR00153">
    <property type="entry name" value="CSAPPISMRASE"/>
</dbReference>